<dbReference type="InterPro" id="IPR015991">
    <property type="entry name" value="TatD/YcfH-like"/>
</dbReference>
<name>A0A9D1DW18_9FIRM</name>
<dbReference type="GO" id="GO:0046872">
    <property type="term" value="F:metal ion binding"/>
    <property type="evidence" value="ECO:0007669"/>
    <property type="project" value="UniProtKB-KW"/>
</dbReference>
<dbReference type="PANTHER" id="PTHR46124:SF2">
    <property type="entry name" value="D-AMINOACYL-TRNA DEACYLASE"/>
    <property type="match status" value="1"/>
</dbReference>
<dbReference type="EMBL" id="DVHA01000014">
    <property type="protein sequence ID" value="HIR60035.1"/>
    <property type="molecule type" value="Genomic_DNA"/>
</dbReference>
<organism evidence="4 5">
    <name type="scientific">Candidatus Faecivivens stercoravium</name>
    <dbReference type="NCBI Taxonomy" id="2840803"/>
    <lineage>
        <taxon>Bacteria</taxon>
        <taxon>Bacillati</taxon>
        <taxon>Bacillota</taxon>
        <taxon>Clostridia</taxon>
        <taxon>Eubacteriales</taxon>
        <taxon>Oscillospiraceae</taxon>
        <taxon>Oscillospiraceae incertae sedis</taxon>
        <taxon>Candidatus Faecivivens</taxon>
    </lineage>
</organism>
<comment type="caution">
    <text evidence="4">The sequence shown here is derived from an EMBL/GenBank/DDBJ whole genome shotgun (WGS) entry which is preliminary data.</text>
</comment>
<dbReference type="AlphaFoldDB" id="A0A9D1DW18"/>
<evidence type="ECO:0000256" key="3">
    <source>
        <dbReference type="PIRSR" id="PIRSR005902-1"/>
    </source>
</evidence>
<feature type="binding site" evidence="3">
    <location>
        <position position="156"/>
    </location>
    <ligand>
        <name>a divalent metal cation</name>
        <dbReference type="ChEBI" id="CHEBI:60240"/>
        <label>2</label>
    </ligand>
</feature>
<proteinExistence type="predicted"/>
<dbReference type="InterPro" id="IPR032466">
    <property type="entry name" value="Metal_Hydrolase"/>
</dbReference>
<dbReference type="CDD" id="cd01310">
    <property type="entry name" value="TatD_DNAse"/>
    <property type="match status" value="1"/>
</dbReference>
<reference evidence="4" key="2">
    <citation type="journal article" date="2021" name="PeerJ">
        <title>Extensive microbial diversity within the chicken gut microbiome revealed by metagenomics and culture.</title>
        <authorList>
            <person name="Gilroy R."/>
            <person name="Ravi A."/>
            <person name="Getino M."/>
            <person name="Pursley I."/>
            <person name="Horton D.L."/>
            <person name="Alikhan N.F."/>
            <person name="Baker D."/>
            <person name="Gharbi K."/>
            <person name="Hall N."/>
            <person name="Watson M."/>
            <person name="Adriaenssens E.M."/>
            <person name="Foster-Nyarko E."/>
            <person name="Jarju S."/>
            <person name="Secka A."/>
            <person name="Antonio M."/>
            <person name="Oren A."/>
            <person name="Chaudhuri R.R."/>
            <person name="La Ragione R."/>
            <person name="Hildebrand F."/>
            <person name="Pallen M.J."/>
        </authorList>
    </citation>
    <scope>NUCLEOTIDE SEQUENCE</scope>
    <source>
        <strain evidence="4">CHK189-12415</strain>
    </source>
</reference>
<feature type="binding site" evidence="3">
    <location>
        <position position="13"/>
    </location>
    <ligand>
        <name>a divalent metal cation</name>
        <dbReference type="ChEBI" id="CHEBI:60240"/>
        <label>1</label>
    </ligand>
</feature>
<accession>A0A9D1DW18</accession>
<evidence type="ECO:0000313" key="5">
    <source>
        <dbReference type="Proteomes" id="UP000824241"/>
    </source>
</evidence>
<keyword evidence="2 4" id="KW-0378">Hydrolase</keyword>
<dbReference type="GO" id="GO:0005829">
    <property type="term" value="C:cytosol"/>
    <property type="evidence" value="ECO:0007669"/>
    <property type="project" value="TreeGrafter"/>
</dbReference>
<reference evidence="4" key="1">
    <citation type="submission" date="2020-10" db="EMBL/GenBank/DDBJ databases">
        <authorList>
            <person name="Gilroy R."/>
        </authorList>
    </citation>
    <scope>NUCLEOTIDE SEQUENCE</scope>
    <source>
        <strain evidence="4">CHK189-12415</strain>
    </source>
</reference>
<evidence type="ECO:0000256" key="1">
    <source>
        <dbReference type="ARBA" id="ARBA00022723"/>
    </source>
</evidence>
<dbReference type="NCBIfam" id="TIGR00010">
    <property type="entry name" value="YchF/TatD family DNA exonuclease"/>
    <property type="match status" value="1"/>
</dbReference>
<gene>
    <name evidence="4" type="ORF">IAB37_00440</name>
</gene>
<dbReference type="PANTHER" id="PTHR46124">
    <property type="entry name" value="D-AMINOACYL-TRNA DEACYLASE"/>
    <property type="match status" value="1"/>
</dbReference>
<dbReference type="Gene3D" id="3.20.20.140">
    <property type="entry name" value="Metal-dependent hydrolases"/>
    <property type="match status" value="1"/>
</dbReference>
<dbReference type="PIRSF" id="PIRSF005902">
    <property type="entry name" value="DNase_TatD"/>
    <property type="match status" value="1"/>
</dbReference>
<dbReference type="GO" id="GO:0004536">
    <property type="term" value="F:DNA nuclease activity"/>
    <property type="evidence" value="ECO:0007669"/>
    <property type="project" value="InterPro"/>
</dbReference>
<feature type="binding site" evidence="3">
    <location>
        <position position="11"/>
    </location>
    <ligand>
        <name>a divalent metal cation</name>
        <dbReference type="ChEBI" id="CHEBI:60240"/>
        <label>1</label>
    </ligand>
</feature>
<dbReference type="Pfam" id="PF01026">
    <property type="entry name" value="TatD_DNase"/>
    <property type="match status" value="1"/>
</dbReference>
<feature type="binding site" evidence="3">
    <location>
        <position position="97"/>
    </location>
    <ligand>
        <name>a divalent metal cation</name>
        <dbReference type="ChEBI" id="CHEBI:60240"/>
        <label>1</label>
    </ligand>
</feature>
<dbReference type="InterPro" id="IPR001130">
    <property type="entry name" value="TatD-like"/>
</dbReference>
<dbReference type="FunFam" id="3.20.20.140:FF:000005">
    <property type="entry name" value="TatD family hydrolase"/>
    <property type="match status" value="1"/>
</dbReference>
<protein>
    <submittedName>
        <fullName evidence="4">TatD family hydrolase</fullName>
    </submittedName>
</protein>
<feature type="binding site" evidence="3">
    <location>
        <position position="206"/>
    </location>
    <ligand>
        <name>a divalent metal cation</name>
        <dbReference type="ChEBI" id="CHEBI:60240"/>
        <label>1</label>
    </ligand>
</feature>
<keyword evidence="1 3" id="KW-0479">Metal-binding</keyword>
<evidence type="ECO:0000256" key="2">
    <source>
        <dbReference type="ARBA" id="ARBA00022801"/>
    </source>
</evidence>
<feature type="binding site" evidence="3">
    <location>
        <position position="133"/>
    </location>
    <ligand>
        <name>a divalent metal cation</name>
        <dbReference type="ChEBI" id="CHEBI:60240"/>
        <label>2</label>
    </ligand>
</feature>
<dbReference type="SUPFAM" id="SSF51556">
    <property type="entry name" value="Metallo-dependent hydrolases"/>
    <property type="match status" value="1"/>
</dbReference>
<evidence type="ECO:0000313" key="4">
    <source>
        <dbReference type="EMBL" id="HIR60035.1"/>
    </source>
</evidence>
<dbReference type="Proteomes" id="UP000824241">
    <property type="component" value="Unassembled WGS sequence"/>
</dbReference>
<dbReference type="GO" id="GO:0016788">
    <property type="term" value="F:hydrolase activity, acting on ester bonds"/>
    <property type="evidence" value="ECO:0007669"/>
    <property type="project" value="InterPro"/>
</dbReference>
<sequence length="257" mass="28612">MPRYHGIFDTHAHYNDHRFDDDRETLLPSLPSLGVEEAIVVGYDIPSSEKAVEIASTLPYLHAAAGFHPENLGEYGEEGIAKLREILKNEKIIAIGEIGLDYHWKEFGPTLQEKAFRRQMKLADELNLPVIIHSREATADTLRILSDYKGVPGVLHCFSGSAETAKTVTGWGFYIGFTGVLTFKNSRKAVEAVEAAPIDKLLLETDCPYMAPEPWRGKRSCSPMIQSVAEKMAEIKGVSPQEMIDIAAANARRLFRL</sequence>